<dbReference type="InterPro" id="IPR017452">
    <property type="entry name" value="GPCR_Rhodpsn_7TM"/>
</dbReference>
<feature type="transmembrane region" description="Helical" evidence="12">
    <location>
        <begin position="60"/>
        <end position="83"/>
    </location>
</feature>
<evidence type="ECO:0000256" key="8">
    <source>
        <dbReference type="ARBA" id="ARBA00023180"/>
    </source>
</evidence>
<evidence type="ECO:0000259" key="13">
    <source>
        <dbReference type="PROSITE" id="PS50262"/>
    </source>
</evidence>
<dbReference type="Proteomes" id="UP000515163">
    <property type="component" value="Unplaced"/>
</dbReference>
<dbReference type="SMART" id="SM01381">
    <property type="entry name" value="7TM_GPCR_Srsx"/>
    <property type="match status" value="1"/>
</dbReference>
<feature type="transmembrane region" description="Helical" evidence="12">
    <location>
        <begin position="140"/>
        <end position="160"/>
    </location>
</feature>
<organism evidence="14 17">
    <name type="scientific">Actinia tenebrosa</name>
    <name type="common">Australian red waratah sea anemone</name>
    <dbReference type="NCBI Taxonomy" id="6105"/>
    <lineage>
        <taxon>Eukaryota</taxon>
        <taxon>Metazoa</taxon>
        <taxon>Cnidaria</taxon>
        <taxon>Anthozoa</taxon>
        <taxon>Hexacorallia</taxon>
        <taxon>Actiniaria</taxon>
        <taxon>Actiniidae</taxon>
        <taxon>Actinia</taxon>
    </lineage>
</organism>
<feature type="transmembrane region" description="Helical" evidence="12">
    <location>
        <begin position="98"/>
        <end position="119"/>
    </location>
</feature>
<dbReference type="KEGG" id="aten:116293868"/>
<dbReference type="PRINTS" id="PR00237">
    <property type="entry name" value="GPCRRHODOPSN"/>
</dbReference>
<evidence type="ECO:0000256" key="10">
    <source>
        <dbReference type="ARBA" id="ARBA00025478"/>
    </source>
</evidence>
<proteinExistence type="inferred from homology"/>
<dbReference type="SUPFAM" id="SSF81321">
    <property type="entry name" value="Family A G protein-coupled receptor-like"/>
    <property type="match status" value="1"/>
</dbReference>
<dbReference type="AlphaFoldDB" id="A0A6P8HX14"/>
<keyword evidence="8" id="KW-0325">Glycoprotein</keyword>
<feature type="transmembrane region" description="Helical" evidence="12">
    <location>
        <begin position="185"/>
        <end position="208"/>
    </location>
</feature>
<dbReference type="GO" id="GO:0005886">
    <property type="term" value="C:plasma membrane"/>
    <property type="evidence" value="ECO:0007669"/>
    <property type="project" value="TreeGrafter"/>
</dbReference>
<dbReference type="PROSITE" id="PS00237">
    <property type="entry name" value="G_PROTEIN_RECEP_F1_1"/>
    <property type="match status" value="1"/>
</dbReference>
<sequence>MDGAMVNATAAPPVVLEPLGMRVIRLAIYIIIFLIATIGNSLVIFVVYKTRELHTVTGYLIANLAIADLGVGLLCIPFTVVVFELNFVWPFGYFMCKLISPIQVFFLMGSVGTLMAISIDRHQSIVYPFNPRITITQGKLIIALIWLIALFPAFPMLGVMKQSYTWHKDGQPACMEDWPDQKLNVAYTVASFLLTYAIPLPMIIILYIRIGLKLREAIKDAADRPGFHAAQQTTRIIKMLVAVVVCYALCYLPFHTLYFTVSSGHRTRPDILWLVMSYAQVLLYFNSASNPLLYAFLGDQFRNGFKKALGIKPKRDGAISTSTHGTYA</sequence>
<dbReference type="OrthoDB" id="9046662at2759"/>
<evidence type="ECO:0000256" key="4">
    <source>
        <dbReference type="ARBA" id="ARBA00023040"/>
    </source>
</evidence>
<evidence type="ECO:0000256" key="3">
    <source>
        <dbReference type="ARBA" id="ARBA00022989"/>
    </source>
</evidence>
<name>A0A6P8HX14_ACTTE</name>
<dbReference type="RefSeq" id="XP_031557224.1">
    <property type="nucleotide sequence ID" value="XM_031701364.1"/>
</dbReference>
<keyword evidence="6" id="KW-1015">Disulfide bond</keyword>
<evidence type="ECO:0000313" key="16">
    <source>
        <dbReference type="RefSeq" id="XP_031557224.1"/>
    </source>
</evidence>
<evidence type="ECO:0000313" key="17">
    <source>
        <dbReference type="RefSeq" id="XP_031557225.1"/>
    </source>
</evidence>
<evidence type="ECO:0000256" key="11">
    <source>
        <dbReference type="RuleBase" id="RU000688"/>
    </source>
</evidence>
<keyword evidence="2 11" id="KW-0812">Transmembrane</keyword>
<dbReference type="RefSeq" id="XP_031557223.1">
    <property type="nucleotide sequence ID" value="XM_031701363.1"/>
</dbReference>
<evidence type="ECO:0000256" key="1">
    <source>
        <dbReference type="ARBA" id="ARBA00004141"/>
    </source>
</evidence>
<evidence type="ECO:0000256" key="12">
    <source>
        <dbReference type="SAM" id="Phobius"/>
    </source>
</evidence>
<dbReference type="PRINTS" id="PR01570">
    <property type="entry name" value="NPFFRECEPTOR"/>
</dbReference>
<dbReference type="Gene3D" id="1.20.1070.10">
    <property type="entry name" value="Rhodopsin 7-helix transmembrane proteins"/>
    <property type="match status" value="1"/>
</dbReference>
<feature type="transmembrane region" description="Helical" evidence="12">
    <location>
        <begin position="239"/>
        <end position="259"/>
    </location>
</feature>
<accession>A0A6P8HX14</accession>
<keyword evidence="14" id="KW-1185">Reference proteome</keyword>
<comment type="function">
    <text evidence="10">Receptor for NPAF (A-18-F-amide) and NPFF (F-8-F-amide) neuropeptides, also known as morphine-modulating peptides. Can also be activated by a variety of naturally occurring or synthetic FMRF-amide like ligands. This receptor mediates its action by association with G proteins that activate a phosphatidylinositol-calcium second messenger system.</text>
</comment>
<dbReference type="Pfam" id="PF00001">
    <property type="entry name" value="7tm_1"/>
    <property type="match status" value="1"/>
</dbReference>
<feature type="domain" description="G-protein coupled receptors family 1 profile" evidence="13">
    <location>
        <begin position="39"/>
        <end position="294"/>
    </location>
</feature>
<dbReference type="PROSITE" id="PS50262">
    <property type="entry name" value="G_PROTEIN_RECEP_F1_2"/>
    <property type="match status" value="1"/>
</dbReference>
<keyword evidence="3 12" id="KW-1133">Transmembrane helix</keyword>
<keyword evidence="7 11" id="KW-0675">Receptor</keyword>
<dbReference type="PANTHER" id="PTHR45695:SF9">
    <property type="entry name" value="LEUCOKININ RECEPTOR"/>
    <property type="match status" value="1"/>
</dbReference>
<gene>
    <name evidence="15 16 17 18" type="primary">LOC116293868</name>
</gene>
<dbReference type="GO" id="GO:0008188">
    <property type="term" value="F:neuropeptide receptor activity"/>
    <property type="evidence" value="ECO:0007669"/>
    <property type="project" value="InterPro"/>
</dbReference>
<dbReference type="InterPro" id="IPR005395">
    <property type="entry name" value="NPFF_rcpt"/>
</dbReference>
<feature type="transmembrane region" description="Helical" evidence="12">
    <location>
        <begin position="26"/>
        <end position="48"/>
    </location>
</feature>
<evidence type="ECO:0000313" key="18">
    <source>
        <dbReference type="RefSeq" id="XP_031557226.1"/>
    </source>
</evidence>
<dbReference type="RefSeq" id="XP_031557226.1">
    <property type="nucleotide sequence ID" value="XM_031701366.1"/>
</dbReference>
<evidence type="ECO:0000313" key="15">
    <source>
        <dbReference type="RefSeq" id="XP_031557223.1"/>
    </source>
</evidence>
<evidence type="ECO:0000256" key="9">
    <source>
        <dbReference type="ARBA" id="ARBA00023224"/>
    </source>
</evidence>
<keyword evidence="9 11" id="KW-0807">Transducer</keyword>
<dbReference type="PANTHER" id="PTHR45695">
    <property type="entry name" value="LEUCOKININ RECEPTOR-RELATED"/>
    <property type="match status" value="1"/>
</dbReference>
<dbReference type="GeneID" id="116293868"/>
<reference evidence="15 16" key="1">
    <citation type="submission" date="2025-04" db="UniProtKB">
        <authorList>
            <consortium name="RefSeq"/>
        </authorList>
    </citation>
    <scope>IDENTIFICATION</scope>
    <source>
        <tissue evidence="15 16">Tentacle</tissue>
    </source>
</reference>
<dbReference type="FunFam" id="1.20.1070.10:FF:000291">
    <property type="entry name" value="Predicted protein"/>
    <property type="match status" value="1"/>
</dbReference>
<evidence type="ECO:0000313" key="14">
    <source>
        <dbReference type="Proteomes" id="UP000515163"/>
    </source>
</evidence>
<dbReference type="InterPro" id="IPR000276">
    <property type="entry name" value="GPCR_Rhodpsn"/>
</dbReference>
<comment type="similarity">
    <text evidence="11">Belongs to the G-protein coupled receptor 1 family.</text>
</comment>
<keyword evidence="4 11" id="KW-0297">G-protein coupled receptor</keyword>
<evidence type="ECO:0000256" key="5">
    <source>
        <dbReference type="ARBA" id="ARBA00023136"/>
    </source>
</evidence>
<evidence type="ECO:0000256" key="2">
    <source>
        <dbReference type="ARBA" id="ARBA00022692"/>
    </source>
</evidence>
<dbReference type="RefSeq" id="XP_031557225.1">
    <property type="nucleotide sequence ID" value="XM_031701365.1"/>
</dbReference>
<comment type="subcellular location">
    <subcellularLocation>
        <location evidence="1">Membrane</location>
        <topology evidence="1">Multi-pass membrane protein</topology>
    </subcellularLocation>
</comment>
<evidence type="ECO:0000256" key="6">
    <source>
        <dbReference type="ARBA" id="ARBA00023157"/>
    </source>
</evidence>
<feature type="transmembrane region" description="Helical" evidence="12">
    <location>
        <begin position="271"/>
        <end position="297"/>
    </location>
</feature>
<protein>
    <submittedName>
        <fullName evidence="15 16">Neuropeptide FF receptor 2-like isoform X1</fullName>
    </submittedName>
</protein>
<keyword evidence="5 12" id="KW-0472">Membrane</keyword>
<evidence type="ECO:0000256" key="7">
    <source>
        <dbReference type="ARBA" id="ARBA00023170"/>
    </source>
</evidence>